<name>A0ABV9ZVJ0_9ACTN</name>
<evidence type="ECO:0008006" key="3">
    <source>
        <dbReference type="Google" id="ProtNLM"/>
    </source>
</evidence>
<proteinExistence type="predicted"/>
<reference evidence="2" key="1">
    <citation type="journal article" date="2019" name="Int. J. Syst. Evol. Microbiol.">
        <title>The Global Catalogue of Microorganisms (GCM) 10K type strain sequencing project: providing services to taxonomists for standard genome sequencing and annotation.</title>
        <authorList>
            <consortium name="The Broad Institute Genomics Platform"/>
            <consortium name="The Broad Institute Genome Sequencing Center for Infectious Disease"/>
            <person name="Wu L."/>
            <person name="Ma J."/>
        </authorList>
    </citation>
    <scope>NUCLEOTIDE SEQUENCE [LARGE SCALE GENOMIC DNA]</scope>
    <source>
        <strain evidence="2">CGMCC 4.1641</strain>
    </source>
</reference>
<accession>A0ABV9ZVJ0</accession>
<sequence length="101" mass="10791">MDGKSARGSRNGHLPSAHLPAAITGDRQTISQLRVPGKTNEITGFARLLASFDLTGSTLALGYRKRLRCVRDTTFTHAPAPLPLRCDATVHAAVARAQARS</sequence>
<dbReference type="Proteomes" id="UP001596222">
    <property type="component" value="Unassembled WGS sequence"/>
</dbReference>
<keyword evidence="2" id="KW-1185">Reference proteome</keyword>
<comment type="caution">
    <text evidence="1">The sequence shown here is derived from an EMBL/GenBank/DDBJ whole genome shotgun (WGS) entry which is preliminary data.</text>
</comment>
<evidence type="ECO:0000313" key="2">
    <source>
        <dbReference type="Proteomes" id="UP001596222"/>
    </source>
</evidence>
<protein>
    <recommendedName>
        <fullName evidence="3">Transposase</fullName>
    </recommendedName>
</protein>
<gene>
    <name evidence="1" type="ORF">ACFPP6_08540</name>
</gene>
<evidence type="ECO:0000313" key="1">
    <source>
        <dbReference type="EMBL" id="MFC5144721.1"/>
    </source>
</evidence>
<dbReference type="EMBL" id="JBHSKJ010000004">
    <property type="protein sequence ID" value="MFC5144721.1"/>
    <property type="molecule type" value="Genomic_DNA"/>
</dbReference>
<dbReference type="RefSeq" id="WP_382038747.1">
    <property type="nucleotide sequence ID" value="NZ_JBHSKJ010000004.1"/>
</dbReference>
<organism evidence="1 2">
    <name type="scientific">Streptomyces aureoversilis</name>
    <dbReference type="NCBI Taxonomy" id="67277"/>
    <lineage>
        <taxon>Bacteria</taxon>
        <taxon>Bacillati</taxon>
        <taxon>Actinomycetota</taxon>
        <taxon>Actinomycetes</taxon>
        <taxon>Kitasatosporales</taxon>
        <taxon>Streptomycetaceae</taxon>
        <taxon>Streptomyces</taxon>
    </lineage>
</organism>